<dbReference type="AlphaFoldDB" id="A0A7Z1IL99"/>
<keyword evidence="3" id="KW-1185">Reference proteome</keyword>
<dbReference type="RefSeq" id="WP_094625881.1">
    <property type="nucleotide sequence ID" value="NZ_NEFY01000019.1"/>
</dbReference>
<comment type="caution">
    <text evidence="2">The sequence shown here is derived from an EMBL/GenBank/DDBJ whole genome shotgun (WGS) entry which is preliminary data.</text>
</comment>
<proteinExistence type="predicted"/>
<name>A0A7Z1IL99_9GAMM</name>
<dbReference type="Gene3D" id="1.10.340.50">
    <property type="match status" value="1"/>
</dbReference>
<dbReference type="EMBL" id="NEFY01000019">
    <property type="protein sequence ID" value="OZC34930.1"/>
    <property type="molecule type" value="Genomic_DNA"/>
</dbReference>
<reference evidence="2 3" key="1">
    <citation type="submission" date="2017-06" db="EMBL/GenBank/DDBJ databases">
        <title>Draft genome sequence of the halophilic bacterium Marinobacter vinifirmus FB1.</title>
        <authorList>
            <person name="Stepanov V.G."/>
            <person name="Roberts D.J."/>
            <person name="Fox G.E."/>
        </authorList>
    </citation>
    <scope>NUCLEOTIDE SEQUENCE [LARGE SCALE GENOMIC DNA]</scope>
    <source>
        <strain evidence="2 3">FB1</strain>
    </source>
</reference>
<organism evidence="2 3">
    <name type="scientific">Marinobacter vinifirmus</name>
    <dbReference type="NCBI Taxonomy" id="355591"/>
    <lineage>
        <taxon>Bacteria</taxon>
        <taxon>Pseudomonadati</taxon>
        <taxon>Pseudomonadota</taxon>
        <taxon>Gammaproteobacteria</taxon>
        <taxon>Pseudomonadales</taxon>
        <taxon>Marinobacteraceae</taxon>
        <taxon>Marinobacter</taxon>
    </lineage>
</organism>
<dbReference type="Proteomes" id="UP000216984">
    <property type="component" value="Unassembled WGS sequence"/>
</dbReference>
<gene>
    <name evidence="2" type="ORF">B9Q17_00065</name>
</gene>
<accession>A0A7Z1IL99</accession>
<evidence type="ECO:0000313" key="3">
    <source>
        <dbReference type="Proteomes" id="UP000216984"/>
    </source>
</evidence>
<dbReference type="InterPro" id="IPR004322">
    <property type="entry name" value="Plasmid_replicase_bac"/>
</dbReference>
<protein>
    <submittedName>
        <fullName evidence="2">Replication protein A</fullName>
    </submittedName>
</protein>
<evidence type="ECO:0000313" key="2">
    <source>
        <dbReference type="EMBL" id="OZC34930.1"/>
    </source>
</evidence>
<dbReference type="Pfam" id="PF03090">
    <property type="entry name" value="Replicase"/>
    <property type="match status" value="1"/>
</dbReference>
<dbReference type="InterPro" id="IPR014820">
    <property type="entry name" value="PriCT_1"/>
</dbReference>
<evidence type="ECO:0000259" key="1">
    <source>
        <dbReference type="Pfam" id="PF08708"/>
    </source>
</evidence>
<dbReference type="Pfam" id="PF08708">
    <property type="entry name" value="PriCT_1"/>
    <property type="match status" value="1"/>
</dbReference>
<sequence>MVAASSSTAQQQRFFQADTALNRVFNEAPYLSRCSDNKTAAKIRPREYAIRFPYMQVNRPGMVSWLVFDLDHTNSLIWDDEGLPAPNIVVRNRDSGKAHLYYAIPPVCTSENARSKPIAYMKAVYEAMVARLGADASYSGPVAKTPGHPWWDTWEIHNAVYDLGELADYVDLALKPLWSTGPNFENLPHSRHCILFEDLRFYAYSIVNREREQGSFQNFIRLLEAYAFNHNNFKNRGFDMNLSISQVKATVKSVSRWTWDRYTGSSRCNRGVMRLDPDMPLQEKQQLSAKRTHETRQKATESRIRAAVHQLLEKGSRLTRTAIAATARLSRQTVAKYSQIIEEIQNQPANVVPMAAANGHKENVKYGAYQIPAPAMRSGVKEKPGGHSDGLCISIKQGASQLDLDFVGVTDFMRMAIMQLRRIPPPD</sequence>
<feature type="domain" description="Primase C-terminal 1" evidence="1">
    <location>
        <begin position="188"/>
        <end position="260"/>
    </location>
</feature>